<dbReference type="AlphaFoldDB" id="A0AAD8MXF7"/>
<evidence type="ECO:0000256" key="4">
    <source>
        <dbReference type="ARBA" id="ARBA00022741"/>
    </source>
</evidence>
<dbReference type="EMBL" id="JAUIZM010000004">
    <property type="protein sequence ID" value="KAK1388307.1"/>
    <property type="molecule type" value="Genomic_DNA"/>
</dbReference>
<dbReference type="GO" id="GO:0006952">
    <property type="term" value="P:defense response"/>
    <property type="evidence" value="ECO:0007669"/>
    <property type="project" value="UniProtKB-KW"/>
</dbReference>
<dbReference type="SMART" id="SM00046">
    <property type="entry name" value="DAGKc"/>
    <property type="match status" value="1"/>
</dbReference>
<dbReference type="InterPro" id="IPR001206">
    <property type="entry name" value="Diacylglycerol_kinase_cat_dom"/>
</dbReference>
<evidence type="ECO:0000313" key="11">
    <source>
        <dbReference type="EMBL" id="KAK1388307.1"/>
    </source>
</evidence>
<sequence length="474" mass="53233">MDSPHRGVSVRSSLIDSIKACTLSGAQIPKEELRRRISMPEYLRLAMRDACDKKDIDAALSHYDNAAEQQAPEAPLVVFINSNSGGRLGPQLKQRLQDLMTQQQVFDISDVKPDQFIQYGLGCLEKFASLGDTCAKETRERLRIVVAGGDGSVGWVLGCLGELYKQGREPVPPTGIIPLGTGNDLSRTFGWGGSFPFNWKSAIKRTLDRASNGQIRRLDSWNIRILMPAGEKLDVSYCLKRQQPEEFSHDQELEVGEDLPEKRSCYEGVFYNYFSVGMDARVAYGFHHLRNEKPYLAQGPVSNKLIYSGYSCTQGWFFTPCMSDPSLRGLNNILRMHIKRANCSEWEQISIPSSVRSVVALNLRNYAGGRHPWGNLKPEYMEKRGFVEARPDDGLLEIFGLKQGWHASFVLVEIISAKHLAQAAAIRFEFRGGEWKEGFLQIDGEPWKQPISKNSTTVVEIKRVPLQSTVIDGE</sequence>
<proteinExistence type="inferred from homology"/>
<dbReference type="InterPro" id="IPR016064">
    <property type="entry name" value="NAD/diacylglycerol_kinase_sf"/>
</dbReference>
<comment type="catalytic activity">
    <reaction evidence="9">
        <text>a 1,2-diacyl-sn-glycerol + ATP = a 1,2-diacyl-sn-glycero-3-phosphate + ADP + H(+)</text>
        <dbReference type="Rhea" id="RHEA:10272"/>
        <dbReference type="ChEBI" id="CHEBI:15378"/>
        <dbReference type="ChEBI" id="CHEBI:17815"/>
        <dbReference type="ChEBI" id="CHEBI:30616"/>
        <dbReference type="ChEBI" id="CHEBI:58608"/>
        <dbReference type="ChEBI" id="CHEBI:456216"/>
        <dbReference type="EC" id="2.7.1.107"/>
    </reaction>
</comment>
<keyword evidence="5 9" id="KW-0418">Kinase</keyword>
<dbReference type="SMART" id="SM00045">
    <property type="entry name" value="DAGKa"/>
    <property type="match status" value="1"/>
</dbReference>
<dbReference type="Proteomes" id="UP001237642">
    <property type="component" value="Unassembled WGS sequence"/>
</dbReference>
<reference evidence="11" key="1">
    <citation type="submission" date="2023-02" db="EMBL/GenBank/DDBJ databases">
        <title>Genome of toxic invasive species Heracleum sosnowskyi carries increased number of genes despite the absence of recent whole-genome duplications.</title>
        <authorList>
            <person name="Schelkunov M."/>
            <person name="Shtratnikova V."/>
            <person name="Makarenko M."/>
            <person name="Klepikova A."/>
            <person name="Omelchenko D."/>
            <person name="Novikova G."/>
            <person name="Obukhova E."/>
            <person name="Bogdanov V."/>
            <person name="Penin A."/>
            <person name="Logacheva M."/>
        </authorList>
    </citation>
    <scope>NUCLEOTIDE SEQUENCE</scope>
    <source>
        <strain evidence="11">Hsosn_3</strain>
        <tissue evidence="11">Leaf</tissue>
    </source>
</reference>
<dbReference type="PANTHER" id="PTHR11255:SF80">
    <property type="entry name" value="EYE-SPECIFIC DIACYLGLYCEROL KINASE"/>
    <property type="match status" value="1"/>
</dbReference>
<evidence type="ECO:0000256" key="3">
    <source>
        <dbReference type="ARBA" id="ARBA00022679"/>
    </source>
</evidence>
<dbReference type="PANTHER" id="PTHR11255">
    <property type="entry name" value="DIACYLGLYCEROL KINASE"/>
    <property type="match status" value="1"/>
</dbReference>
<dbReference type="FunFam" id="2.60.200.40:FF:000011">
    <property type="entry name" value="diacylglycerol kinase"/>
    <property type="match status" value="1"/>
</dbReference>
<evidence type="ECO:0000313" key="12">
    <source>
        <dbReference type="Proteomes" id="UP001237642"/>
    </source>
</evidence>
<dbReference type="Gene3D" id="2.60.200.40">
    <property type="match status" value="1"/>
</dbReference>
<keyword evidence="8" id="KW-0346">Stress response</keyword>
<dbReference type="InterPro" id="IPR016961">
    <property type="entry name" value="Diacylglycerol_kinase_pln"/>
</dbReference>
<accession>A0AAD8MXF7</accession>
<dbReference type="InterPro" id="IPR037607">
    <property type="entry name" value="DGK"/>
</dbReference>
<dbReference type="FunFam" id="3.40.50.10330:FF:000023">
    <property type="entry name" value="diacylglycerol kinase"/>
    <property type="match status" value="1"/>
</dbReference>
<evidence type="ECO:0000256" key="1">
    <source>
        <dbReference type="ARBA" id="ARBA00009280"/>
    </source>
</evidence>
<dbReference type="GO" id="GO:0004143">
    <property type="term" value="F:ATP-dependent diacylglycerol kinase activity"/>
    <property type="evidence" value="ECO:0007669"/>
    <property type="project" value="UniProtKB-EC"/>
</dbReference>
<keyword evidence="7 9" id="KW-0067">ATP-binding</keyword>
<comment type="subunit">
    <text evidence="2">Monomer.</text>
</comment>
<evidence type="ECO:0000256" key="5">
    <source>
        <dbReference type="ARBA" id="ARBA00022777"/>
    </source>
</evidence>
<feature type="domain" description="DAGKc" evidence="10">
    <location>
        <begin position="71"/>
        <end position="228"/>
    </location>
</feature>
<evidence type="ECO:0000256" key="9">
    <source>
        <dbReference type="RuleBase" id="RU361128"/>
    </source>
</evidence>
<keyword evidence="4 9" id="KW-0547">Nucleotide-binding</keyword>
<keyword evidence="6" id="KW-0611">Plant defense</keyword>
<dbReference type="InterPro" id="IPR017438">
    <property type="entry name" value="ATP-NAD_kinase_N"/>
</dbReference>
<keyword evidence="12" id="KW-1185">Reference proteome</keyword>
<protein>
    <recommendedName>
        <fullName evidence="9">Diacylglycerol kinase</fullName>
        <shortName evidence="9">DAG kinase</shortName>
        <ecNumber evidence="9">2.7.1.107</ecNumber>
    </recommendedName>
</protein>
<gene>
    <name evidence="11" type="ORF">POM88_016485</name>
</gene>
<evidence type="ECO:0000256" key="8">
    <source>
        <dbReference type="ARBA" id="ARBA00023016"/>
    </source>
</evidence>
<dbReference type="Pfam" id="PF00609">
    <property type="entry name" value="DAGK_acc"/>
    <property type="match status" value="1"/>
</dbReference>
<dbReference type="GO" id="GO:0005524">
    <property type="term" value="F:ATP binding"/>
    <property type="evidence" value="ECO:0007669"/>
    <property type="project" value="UniProtKB-KW"/>
</dbReference>
<dbReference type="InterPro" id="IPR000756">
    <property type="entry name" value="Diacylglycerol_kin_accessory"/>
</dbReference>
<dbReference type="EC" id="2.7.1.107" evidence="9"/>
<evidence type="ECO:0000256" key="7">
    <source>
        <dbReference type="ARBA" id="ARBA00022840"/>
    </source>
</evidence>
<comment type="similarity">
    <text evidence="1 9">Belongs to the eukaryotic diacylglycerol kinase family.</text>
</comment>
<dbReference type="SUPFAM" id="SSF111331">
    <property type="entry name" value="NAD kinase/diacylglycerol kinase-like"/>
    <property type="match status" value="1"/>
</dbReference>
<dbReference type="Gene3D" id="3.40.50.10330">
    <property type="entry name" value="Probable inorganic polyphosphate/atp-NAD kinase, domain 1"/>
    <property type="match status" value="1"/>
</dbReference>
<comment type="caution">
    <text evidence="11">The sequence shown here is derived from an EMBL/GenBank/DDBJ whole genome shotgun (WGS) entry which is preliminary data.</text>
</comment>
<dbReference type="PROSITE" id="PS50146">
    <property type="entry name" value="DAGK"/>
    <property type="match status" value="1"/>
</dbReference>
<dbReference type="PIRSF" id="PIRSF030829">
    <property type="entry name" value="Diacylglycerol_kinase_pln"/>
    <property type="match status" value="1"/>
</dbReference>
<keyword evidence="3 9" id="KW-0808">Transferase</keyword>
<evidence type="ECO:0000256" key="2">
    <source>
        <dbReference type="ARBA" id="ARBA00011245"/>
    </source>
</evidence>
<evidence type="ECO:0000256" key="6">
    <source>
        <dbReference type="ARBA" id="ARBA00022821"/>
    </source>
</evidence>
<dbReference type="GO" id="GO:0016020">
    <property type="term" value="C:membrane"/>
    <property type="evidence" value="ECO:0007669"/>
    <property type="project" value="TreeGrafter"/>
</dbReference>
<evidence type="ECO:0000259" key="10">
    <source>
        <dbReference type="PROSITE" id="PS50146"/>
    </source>
</evidence>
<name>A0AAD8MXF7_9APIA</name>
<dbReference type="GO" id="GO:0007200">
    <property type="term" value="P:phospholipase C-activating G protein-coupled receptor signaling pathway"/>
    <property type="evidence" value="ECO:0007669"/>
    <property type="project" value="InterPro"/>
</dbReference>
<reference evidence="11" key="2">
    <citation type="submission" date="2023-05" db="EMBL/GenBank/DDBJ databases">
        <authorList>
            <person name="Schelkunov M.I."/>
        </authorList>
    </citation>
    <scope>NUCLEOTIDE SEQUENCE</scope>
    <source>
        <strain evidence="11">Hsosn_3</strain>
        <tissue evidence="11">Leaf</tissue>
    </source>
</reference>
<dbReference type="Pfam" id="PF00781">
    <property type="entry name" value="DAGK_cat"/>
    <property type="match status" value="1"/>
</dbReference>
<organism evidence="11 12">
    <name type="scientific">Heracleum sosnowskyi</name>
    <dbReference type="NCBI Taxonomy" id="360622"/>
    <lineage>
        <taxon>Eukaryota</taxon>
        <taxon>Viridiplantae</taxon>
        <taxon>Streptophyta</taxon>
        <taxon>Embryophyta</taxon>
        <taxon>Tracheophyta</taxon>
        <taxon>Spermatophyta</taxon>
        <taxon>Magnoliopsida</taxon>
        <taxon>eudicotyledons</taxon>
        <taxon>Gunneridae</taxon>
        <taxon>Pentapetalae</taxon>
        <taxon>asterids</taxon>
        <taxon>campanulids</taxon>
        <taxon>Apiales</taxon>
        <taxon>Apiaceae</taxon>
        <taxon>Apioideae</taxon>
        <taxon>apioid superclade</taxon>
        <taxon>Tordylieae</taxon>
        <taxon>Tordyliinae</taxon>
        <taxon>Heracleum</taxon>
    </lineage>
</organism>